<organism evidence="4 5">
    <name type="scientific">Oikopleura dioica</name>
    <name type="common">Tunicate</name>
    <dbReference type="NCBI Taxonomy" id="34765"/>
    <lineage>
        <taxon>Eukaryota</taxon>
        <taxon>Metazoa</taxon>
        <taxon>Chordata</taxon>
        <taxon>Tunicata</taxon>
        <taxon>Appendicularia</taxon>
        <taxon>Copelata</taxon>
        <taxon>Oikopleuridae</taxon>
        <taxon>Oikopleura</taxon>
    </lineage>
</organism>
<protein>
    <submittedName>
        <fullName evidence="4">Oidioi.mRNA.OKI2018_I69.PAR.g10087.t1.cds</fullName>
    </submittedName>
</protein>
<accession>A0ABN7RT63</accession>
<dbReference type="Pfam" id="PF05193">
    <property type="entry name" value="Peptidase_M16_C"/>
    <property type="match status" value="1"/>
</dbReference>
<evidence type="ECO:0000313" key="5">
    <source>
        <dbReference type="Proteomes" id="UP001158576"/>
    </source>
</evidence>
<dbReference type="InterPro" id="IPR011249">
    <property type="entry name" value="Metalloenz_LuxS/M16"/>
</dbReference>
<dbReference type="Proteomes" id="UP001158576">
    <property type="component" value="Chromosome PAR"/>
</dbReference>
<dbReference type="EMBL" id="OU015568">
    <property type="protein sequence ID" value="CAG5082292.1"/>
    <property type="molecule type" value="Genomic_DNA"/>
</dbReference>
<evidence type="ECO:0000313" key="4">
    <source>
        <dbReference type="EMBL" id="CAG5082292.1"/>
    </source>
</evidence>
<proteinExistence type="inferred from homology"/>
<dbReference type="Gene3D" id="3.30.830.10">
    <property type="entry name" value="Metalloenzyme, LuxS/M16 peptidase-like"/>
    <property type="match status" value="2"/>
</dbReference>
<keyword evidence="5" id="KW-1185">Reference proteome</keyword>
<evidence type="ECO:0000256" key="2">
    <source>
        <dbReference type="ARBA" id="ARBA00007261"/>
    </source>
</evidence>
<dbReference type="PANTHER" id="PTHR11851">
    <property type="entry name" value="METALLOPROTEASE"/>
    <property type="match status" value="1"/>
</dbReference>
<name>A0ABN7RT63_OIKDI</name>
<comment type="similarity">
    <text evidence="2">Belongs to the peptidase M16 family.</text>
</comment>
<comment type="function">
    <text evidence="1">Substrate recognition and binding subunit of the essential mitochondrial processing protease (MPP), which cleaves the mitochondrial sequence off newly imported precursors proteins.</text>
</comment>
<dbReference type="InterPro" id="IPR050361">
    <property type="entry name" value="MPP/UQCRC_Complex"/>
</dbReference>
<evidence type="ECO:0000259" key="3">
    <source>
        <dbReference type="Pfam" id="PF05193"/>
    </source>
</evidence>
<gene>
    <name evidence="4" type="ORF">OKIOD_LOCUS1645</name>
</gene>
<reference evidence="4 5" key="1">
    <citation type="submission" date="2021-04" db="EMBL/GenBank/DDBJ databases">
        <authorList>
            <person name="Bliznina A."/>
        </authorList>
    </citation>
    <scope>NUCLEOTIDE SEQUENCE [LARGE SCALE GENOMIC DNA]</scope>
</reference>
<dbReference type="PANTHER" id="PTHR11851:SF49">
    <property type="entry name" value="MITOCHONDRIAL-PROCESSING PEPTIDASE SUBUNIT ALPHA"/>
    <property type="match status" value="1"/>
</dbReference>
<evidence type="ECO:0000256" key="1">
    <source>
        <dbReference type="ARBA" id="ARBA00002123"/>
    </source>
</evidence>
<feature type="domain" description="Peptidase M16 C-terminal" evidence="3">
    <location>
        <begin position="86"/>
        <end position="208"/>
    </location>
</feature>
<sequence length="395" mass="43697">MNKHISEGIKVLFDTAFQPMLTENCIEEALASVENELKHNEFEAVRVNEICELAIHAGFNHSTRGLGIKRSMHERIPGSSLKIAREIADFRSQNYFRKDPVIVAVGMEMEELVESVKPLLSLAVDPSFGISQSSLSSEPAVWTGGAAHLISGSSSFSILGDESNSQTYSSIAWEAPSINDPDRYTCHVLRAMLGGQSYFESGGPGKGITSLLCTQILANPMEQNLWNHFKAIYKEFEDAGSFIIFGQGGDNCEQLAVNNGILMLERISKGSYDGWMRSPGLMQSKNQLLNSYLRDLEIKAEMMEIFAKDTVALGAPQNPNQIVKQIDKVTIEDVKRMAKKLLESDPAVAVLGPSTDVDSLLIAARERQNSKMNMSWKLKTAASYVKSYKNMIKLF</sequence>
<dbReference type="SUPFAM" id="SSF63411">
    <property type="entry name" value="LuxS/MPP-like metallohydrolase"/>
    <property type="match status" value="2"/>
</dbReference>
<dbReference type="InterPro" id="IPR007863">
    <property type="entry name" value="Peptidase_M16_C"/>
</dbReference>